<evidence type="ECO:0000313" key="9">
    <source>
        <dbReference type="EMBL" id="HIZ12509.1"/>
    </source>
</evidence>
<dbReference type="PANTHER" id="PTHR43280">
    <property type="entry name" value="ARAC-FAMILY TRANSCRIPTIONAL REGULATOR"/>
    <property type="match status" value="1"/>
</dbReference>
<dbReference type="Gene3D" id="3.40.50.2300">
    <property type="match status" value="1"/>
</dbReference>
<evidence type="ECO:0000256" key="5">
    <source>
        <dbReference type="ARBA" id="ARBA00024867"/>
    </source>
</evidence>
<dbReference type="SMART" id="SM00448">
    <property type="entry name" value="REC"/>
    <property type="match status" value="1"/>
</dbReference>
<keyword evidence="6" id="KW-0597">Phosphoprotein</keyword>
<accession>A0A9D2IIV4</accession>
<keyword evidence="4" id="KW-0804">Transcription</keyword>
<dbReference type="PRINTS" id="PR00032">
    <property type="entry name" value="HTHARAC"/>
</dbReference>
<dbReference type="InterPro" id="IPR011006">
    <property type="entry name" value="CheY-like_superfamily"/>
</dbReference>
<dbReference type="Pfam" id="PF12833">
    <property type="entry name" value="HTH_18"/>
    <property type="match status" value="1"/>
</dbReference>
<evidence type="ECO:0000259" key="7">
    <source>
        <dbReference type="PROSITE" id="PS01124"/>
    </source>
</evidence>
<evidence type="ECO:0000256" key="6">
    <source>
        <dbReference type="PROSITE-ProRule" id="PRU00169"/>
    </source>
</evidence>
<dbReference type="GO" id="GO:0003700">
    <property type="term" value="F:DNA-binding transcription factor activity"/>
    <property type="evidence" value="ECO:0007669"/>
    <property type="project" value="InterPro"/>
</dbReference>
<evidence type="ECO:0000256" key="3">
    <source>
        <dbReference type="ARBA" id="ARBA00023125"/>
    </source>
</evidence>
<dbReference type="SUPFAM" id="SSF46689">
    <property type="entry name" value="Homeodomain-like"/>
    <property type="match status" value="2"/>
</dbReference>
<evidence type="ECO:0000256" key="2">
    <source>
        <dbReference type="ARBA" id="ARBA00023015"/>
    </source>
</evidence>
<evidence type="ECO:0000256" key="4">
    <source>
        <dbReference type="ARBA" id="ARBA00023163"/>
    </source>
</evidence>
<reference evidence="9" key="1">
    <citation type="journal article" date="2021" name="PeerJ">
        <title>Extensive microbial diversity within the chicken gut microbiome revealed by metagenomics and culture.</title>
        <authorList>
            <person name="Gilroy R."/>
            <person name="Ravi A."/>
            <person name="Getino M."/>
            <person name="Pursley I."/>
            <person name="Horton D.L."/>
            <person name="Alikhan N.F."/>
            <person name="Baker D."/>
            <person name="Gharbi K."/>
            <person name="Hall N."/>
            <person name="Watson M."/>
            <person name="Adriaenssens E.M."/>
            <person name="Foster-Nyarko E."/>
            <person name="Jarju S."/>
            <person name="Secka A."/>
            <person name="Antonio M."/>
            <person name="Oren A."/>
            <person name="Chaudhuri R.R."/>
            <person name="La Ragione R."/>
            <person name="Hildebrand F."/>
            <person name="Pallen M.J."/>
        </authorList>
    </citation>
    <scope>NUCLEOTIDE SEQUENCE</scope>
    <source>
        <strain evidence="9">ChiGjej1B1-13045</strain>
    </source>
</reference>
<reference evidence="9" key="2">
    <citation type="submission" date="2021-04" db="EMBL/GenBank/DDBJ databases">
        <authorList>
            <person name="Gilroy R."/>
        </authorList>
    </citation>
    <scope>NUCLEOTIDE SEQUENCE</scope>
    <source>
        <strain evidence="9">ChiGjej1B1-13045</strain>
    </source>
</reference>
<evidence type="ECO:0000313" key="10">
    <source>
        <dbReference type="Proteomes" id="UP000824017"/>
    </source>
</evidence>
<comment type="function">
    <text evidence="5">May play the central regulatory role in sporulation. It may be an element of the effector pathway responsible for the activation of sporulation genes in response to nutritional stress. Spo0A may act in concert with spo0H (a sigma factor) to control the expression of some genes that are critical to the sporulation process.</text>
</comment>
<organism evidence="9 10">
    <name type="scientific">Candidatus Mediterraneibacter stercorigallinarum</name>
    <dbReference type="NCBI Taxonomy" id="2838686"/>
    <lineage>
        <taxon>Bacteria</taxon>
        <taxon>Bacillati</taxon>
        <taxon>Bacillota</taxon>
        <taxon>Clostridia</taxon>
        <taxon>Lachnospirales</taxon>
        <taxon>Lachnospiraceae</taxon>
        <taxon>Mediterraneibacter</taxon>
    </lineage>
</organism>
<keyword evidence="2" id="KW-0805">Transcription regulation</keyword>
<dbReference type="AlphaFoldDB" id="A0A9D2IIV4"/>
<feature type="modified residue" description="4-aspartylphosphate" evidence="6">
    <location>
        <position position="55"/>
    </location>
</feature>
<dbReference type="GO" id="GO:0043565">
    <property type="term" value="F:sequence-specific DNA binding"/>
    <property type="evidence" value="ECO:0007669"/>
    <property type="project" value="InterPro"/>
</dbReference>
<dbReference type="CDD" id="cd17536">
    <property type="entry name" value="REC_YesN-like"/>
    <property type="match status" value="1"/>
</dbReference>
<name>A0A9D2IIV4_9FIRM</name>
<dbReference type="InterPro" id="IPR009057">
    <property type="entry name" value="Homeodomain-like_sf"/>
</dbReference>
<feature type="domain" description="HTH araC/xylS-type" evidence="7">
    <location>
        <begin position="438"/>
        <end position="536"/>
    </location>
</feature>
<dbReference type="InterPro" id="IPR020449">
    <property type="entry name" value="Tscrpt_reg_AraC-type_HTH"/>
</dbReference>
<dbReference type="InterPro" id="IPR018060">
    <property type="entry name" value="HTH_AraC"/>
</dbReference>
<dbReference type="InterPro" id="IPR018062">
    <property type="entry name" value="HTH_AraC-typ_CS"/>
</dbReference>
<evidence type="ECO:0000256" key="1">
    <source>
        <dbReference type="ARBA" id="ARBA00018672"/>
    </source>
</evidence>
<dbReference type="Gene3D" id="1.10.10.60">
    <property type="entry name" value="Homeodomain-like"/>
    <property type="match status" value="2"/>
</dbReference>
<comment type="caution">
    <text evidence="9">The sequence shown here is derived from an EMBL/GenBank/DDBJ whole genome shotgun (WGS) entry which is preliminary data.</text>
</comment>
<dbReference type="InterPro" id="IPR001789">
    <property type="entry name" value="Sig_transdc_resp-reg_receiver"/>
</dbReference>
<dbReference type="Proteomes" id="UP000824017">
    <property type="component" value="Unassembled WGS sequence"/>
</dbReference>
<dbReference type="PROSITE" id="PS50110">
    <property type="entry name" value="RESPONSE_REGULATORY"/>
    <property type="match status" value="1"/>
</dbReference>
<keyword evidence="3" id="KW-0238">DNA-binding</keyword>
<dbReference type="Pfam" id="PF00072">
    <property type="entry name" value="Response_reg"/>
    <property type="match status" value="1"/>
</dbReference>
<protein>
    <recommendedName>
        <fullName evidence="1">Stage 0 sporulation protein A homolog</fullName>
    </recommendedName>
</protein>
<dbReference type="SMART" id="SM00342">
    <property type="entry name" value="HTH_ARAC"/>
    <property type="match status" value="1"/>
</dbReference>
<evidence type="ECO:0000259" key="8">
    <source>
        <dbReference type="PROSITE" id="PS50110"/>
    </source>
</evidence>
<gene>
    <name evidence="9" type="ORF">H9817_01065</name>
</gene>
<dbReference type="PANTHER" id="PTHR43280:SF10">
    <property type="entry name" value="REGULATORY PROTEIN POCR"/>
    <property type="match status" value="1"/>
</dbReference>
<sequence length="537" mass="61453">MIKLLIADDEPLVQIGLRSMIDWSALGIEICGTASNGDAAWELINEHHPEIVITDIQMPCSSGLELGKRCMEELGRLPVFIILTSFEDFQYAREALSFRAVDYLVKIDLSPESLTESVKKAMEQVEMIRQKHPEFRDSRQSLLMFQERFYIKLLNNLFESREQFRLQQEEFEIRLTAHAYAAASIQFIPASGGSSGETSSERDIPLNIYNQTFQMFQELLSKYIPCHVLALDTHFLAAVFLLNNGHTGNWKTHVRNALKNTADMLYNYYSVSFLASVGGLVYDPLELSSSYSDSRQLLPYLSEETPVLFCDERPDVGTLRNVFSMSLFRDDISRAFQELDEGALRAIIDTICGLLGRDHVHFSQALDAAASILHFAMTLLPDGPDIIADIFHQEPDTYRSLYHLKSVPAVINWLSRLEEGLCLAFEDKKKTHQNSLAVLCCQYIHEHIHERIFLQDIADTFGISPNYLSQLFKKHMNVGISEYITLQKIDESKKLLKETNLKIYEISDRLGFESSFYFSKVFKKITGFSPKDYRNRP</sequence>
<proteinExistence type="predicted"/>
<dbReference type="PROSITE" id="PS00041">
    <property type="entry name" value="HTH_ARAC_FAMILY_1"/>
    <property type="match status" value="1"/>
</dbReference>
<dbReference type="PROSITE" id="PS01124">
    <property type="entry name" value="HTH_ARAC_FAMILY_2"/>
    <property type="match status" value="1"/>
</dbReference>
<dbReference type="SUPFAM" id="SSF52172">
    <property type="entry name" value="CheY-like"/>
    <property type="match status" value="1"/>
</dbReference>
<feature type="domain" description="Response regulatory" evidence="8">
    <location>
        <begin position="3"/>
        <end position="122"/>
    </location>
</feature>
<dbReference type="GO" id="GO:0000160">
    <property type="term" value="P:phosphorelay signal transduction system"/>
    <property type="evidence" value="ECO:0007669"/>
    <property type="project" value="InterPro"/>
</dbReference>
<dbReference type="EMBL" id="DXCD01000030">
    <property type="protein sequence ID" value="HIZ12509.1"/>
    <property type="molecule type" value="Genomic_DNA"/>
</dbReference>